<evidence type="ECO:0000256" key="2">
    <source>
        <dbReference type="SAM" id="MobiDB-lite"/>
    </source>
</evidence>
<evidence type="ECO:0000313" key="4">
    <source>
        <dbReference type="EMBL" id="QBI19306.1"/>
    </source>
</evidence>
<dbReference type="KEGG" id="erz:ER308_06960"/>
<feature type="region of interest" description="Disordered" evidence="2">
    <location>
        <begin position="1"/>
        <end position="33"/>
    </location>
</feature>
<comment type="similarity">
    <text evidence="1">Belongs to the universal stress protein A family.</text>
</comment>
<protein>
    <submittedName>
        <fullName evidence="4">Universal stress protein</fullName>
    </submittedName>
</protein>
<dbReference type="InterPro" id="IPR006015">
    <property type="entry name" value="Universal_stress_UspA"/>
</dbReference>
<accession>A0A411YDQ9</accession>
<proteinExistence type="inferred from homology"/>
<dbReference type="PANTHER" id="PTHR46268">
    <property type="entry name" value="STRESS RESPONSE PROTEIN NHAX"/>
    <property type="match status" value="1"/>
</dbReference>
<feature type="compositionally biased region" description="Basic residues" evidence="2">
    <location>
        <begin position="1"/>
        <end position="15"/>
    </location>
</feature>
<dbReference type="Pfam" id="PF00582">
    <property type="entry name" value="Usp"/>
    <property type="match status" value="1"/>
</dbReference>
<dbReference type="AlphaFoldDB" id="A0A411YDQ9"/>
<dbReference type="PANTHER" id="PTHR46268:SF6">
    <property type="entry name" value="UNIVERSAL STRESS PROTEIN UP12"/>
    <property type="match status" value="1"/>
</dbReference>
<dbReference type="EMBL" id="CP036402">
    <property type="protein sequence ID" value="QBI19306.1"/>
    <property type="molecule type" value="Genomic_DNA"/>
</dbReference>
<evidence type="ECO:0000259" key="3">
    <source>
        <dbReference type="Pfam" id="PF00582"/>
    </source>
</evidence>
<dbReference type="Gene3D" id="3.40.50.12370">
    <property type="match status" value="1"/>
</dbReference>
<dbReference type="CDD" id="cd00293">
    <property type="entry name" value="USP-like"/>
    <property type="match status" value="1"/>
</dbReference>
<organism evidence="4 5">
    <name type="scientific">Egibacter rhizosphaerae</name>
    <dbReference type="NCBI Taxonomy" id="1670831"/>
    <lineage>
        <taxon>Bacteria</taxon>
        <taxon>Bacillati</taxon>
        <taxon>Actinomycetota</taxon>
        <taxon>Nitriliruptoria</taxon>
        <taxon>Egibacterales</taxon>
        <taxon>Egibacteraceae</taxon>
        <taxon>Egibacter</taxon>
    </lineage>
</organism>
<gene>
    <name evidence="4" type="ORF">ER308_06960</name>
</gene>
<evidence type="ECO:0000256" key="1">
    <source>
        <dbReference type="ARBA" id="ARBA00008791"/>
    </source>
</evidence>
<sequence length="192" mass="20351">MWRDPRRHAPGRRGRPVPGSGCRRPDGKESVMGTNTEGAREAAAFGEVGHIVVAVDGSDTARAALRWAATEARSRGASLSVVHVYQPMSAAYPYQTLDGGALRQQVEEETRQGAQELLDGVVAEVPELEALGAEVEVRRGRPSTEILEAAERAHLIVLGTRGLGGFRGMLLGSVGQSVVAQSTIPVVLVPQP</sequence>
<dbReference type="PRINTS" id="PR01438">
    <property type="entry name" value="UNVRSLSTRESS"/>
</dbReference>
<reference evidence="4 5" key="1">
    <citation type="submission" date="2019-01" db="EMBL/GenBank/DDBJ databases">
        <title>Egibacter rhizosphaerae EGI 80759T.</title>
        <authorList>
            <person name="Chen D.-D."/>
            <person name="Tian Y."/>
            <person name="Jiao J.-Y."/>
            <person name="Zhang X.-T."/>
            <person name="Zhang Y.-G."/>
            <person name="Zhang Y."/>
            <person name="Xiao M."/>
            <person name="Shu W.-S."/>
            <person name="Li W.-J."/>
        </authorList>
    </citation>
    <scope>NUCLEOTIDE SEQUENCE [LARGE SCALE GENOMIC DNA]</scope>
    <source>
        <strain evidence="4 5">EGI 80759</strain>
    </source>
</reference>
<dbReference type="InterPro" id="IPR006016">
    <property type="entry name" value="UspA"/>
</dbReference>
<name>A0A411YDQ9_9ACTN</name>
<dbReference type="Proteomes" id="UP000291469">
    <property type="component" value="Chromosome"/>
</dbReference>
<feature type="domain" description="UspA" evidence="3">
    <location>
        <begin position="49"/>
        <end position="190"/>
    </location>
</feature>
<dbReference type="OrthoDB" id="6174426at2"/>
<dbReference type="SUPFAM" id="SSF52402">
    <property type="entry name" value="Adenine nucleotide alpha hydrolases-like"/>
    <property type="match status" value="1"/>
</dbReference>
<evidence type="ECO:0000313" key="5">
    <source>
        <dbReference type="Proteomes" id="UP000291469"/>
    </source>
</evidence>
<keyword evidence="5" id="KW-1185">Reference proteome</keyword>